<dbReference type="EMBL" id="CP049272">
    <property type="protein sequence ID" value="QPH85574.1"/>
    <property type="molecule type" value="Genomic_DNA"/>
</dbReference>
<dbReference type="RefSeq" id="WP_107858392.1">
    <property type="nucleotide sequence ID" value="NZ_CP049272.1"/>
</dbReference>
<name>A0AAE7P255_9BACT</name>
<sequence>MAAVAGIVKSVSSDVVAIDQNDHVRVLDVNDKVYIGEAIKGESESASITITANDGQDISINGYDTLWLDSSVVSDDIGESSIDTDALFKALLGNDYVSILDHINEKVDDILSATNLEQEEPNDEASVNISFNEIDPNLINEHGLREDDLLAKMNEHKESDKQMIDPSFEHTNLNATTIYIDIDNDLNKLS</sequence>
<proteinExistence type="predicted"/>
<protein>
    <recommendedName>
        <fullName evidence="3">Retention module-containing protein</fullName>
    </recommendedName>
</protein>
<dbReference type="AlphaFoldDB" id="A0AAE7P255"/>
<dbReference type="Proteomes" id="UP000594513">
    <property type="component" value="Chromosome"/>
</dbReference>
<organism evidence="1 2">
    <name type="scientific">Campylobacter concisus</name>
    <dbReference type="NCBI Taxonomy" id="199"/>
    <lineage>
        <taxon>Bacteria</taxon>
        <taxon>Pseudomonadati</taxon>
        <taxon>Campylobacterota</taxon>
        <taxon>Epsilonproteobacteria</taxon>
        <taxon>Campylobacterales</taxon>
        <taxon>Campylobacteraceae</taxon>
        <taxon>Campylobacter</taxon>
    </lineage>
</organism>
<evidence type="ECO:0000313" key="1">
    <source>
        <dbReference type="EMBL" id="QPH85574.1"/>
    </source>
</evidence>
<accession>A0AAE7P255</accession>
<gene>
    <name evidence="1" type="ORF">CVT17_00615</name>
</gene>
<evidence type="ECO:0008006" key="3">
    <source>
        <dbReference type="Google" id="ProtNLM"/>
    </source>
</evidence>
<reference evidence="1 2" key="1">
    <citation type="journal article" date="2018" name="Emerg. Microbes Infect.">
        <title>Genomic analysis of oral Campylobacter concisus strains identified a potential bacterial molecular marker associated with active Crohn's disease.</title>
        <authorList>
            <person name="Liu F."/>
            <person name="Ma R."/>
            <person name="Tay C.Y.A."/>
            <person name="Octavia S."/>
            <person name="Lan R."/>
            <person name="Chung H.K.L."/>
            <person name="Riordan S.M."/>
            <person name="Grimm M.C."/>
            <person name="Leong R.W."/>
            <person name="Tanaka M.M."/>
            <person name="Connor S."/>
            <person name="Zhang L."/>
        </authorList>
    </citation>
    <scope>NUCLEOTIDE SEQUENCE [LARGE SCALE GENOMIC DNA]</scope>
    <source>
        <strain evidence="1 2">P27CDO-S2</strain>
    </source>
</reference>
<evidence type="ECO:0000313" key="2">
    <source>
        <dbReference type="Proteomes" id="UP000594513"/>
    </source>
</evidence>